<evidence type="ECO:0000313" key="3">
    <source>
        <dbReference type="Proteomes" id="UP000199187"/>
    </source>
</evidence>
<dbReference type="InterPro" id="IPR003959">
    <property type="entry name" value="ATPase_AAA_core"/>
</dbReference>
<dbReference type="PANTHER" id="PTHR40396:SF1">
    <property type="entry name" value="ATPASE AAA-TYPE CORE DOMAIN-CONTAINING PROTEIN"/>
    <property type="match status" value="1"/>
</dbReference>
<proteinExistence type="predicted"/>
<dbReference type="InterPro" id="IPR027417">
    <property type="entry name" value="P-loop_NTPase"/>
</dbReference>
<dbReference type="GO" id="GO:0005524">
    <property type="term" value="F:ATP binding"/>
    <property type="evidence" value="ECO:0007669"/>
    <property type="project" value="InterPro"/>
</dbReference>
<dbReference type="Pfam" id="PF13304">
    <property type="entry name" value="AAA_21"/>
    <property type="match status" value="1"/>
</dbReference>
<dbReference type="SUPFAM" id="SSF52540">
    <property type="entry name" value="P-loop containing nucleoside triphosphate hydrolases"/>
    <property type="match status" value="1"/>
</dbReference>
<dbReference type="OrthoDB" id="9809324at2"/>
<gene>
    <name evidence="2" type="ORF">SAMN05192562_10166</name>
</gene>
<dbReference type="PANTHER" id="PTHR40396">
    <property type="entry name" value="ATPASE-LIKE PROTEIN"/>
    <property type="match status" value="1"/>
</dbReference>
<keyword evidence="3" id="KW-1185">Reference proteome</keyword>
<reference evidence="3" key="1">
    <citation type="submission" date="2016-10" db="EMBL/GenBank/DDBJ databases">
        <authorList>
            <person name="Varghese N."/>
            <person name="Submissions S."/>
        </authorList>
    </citation>
    <scope>NUCLEOTIDE SEQUENCE [LARGE SCALE GENOMIC DNA]</scope>
    <source>
        <strain evidence="3">Ah-143</strain>
    </source>
</reference>
<dbReference type="AlphaFoldDB" id="A0A1I6XM84"/>
<sequence>MIYSYGFKNYFGFKEGANVSFLLNGRVPKDVSYGRNVATILGVKGANGAGKTNLLKALYFLSSFCSYSFYSKEDETIDADPYFNNKSPSEFYIEFLYGEYVYTYELAVTVNKVIYERLFRKSNKSEGDSKKTRKIPVFIREGNEISDCLSEINQVKIISLKDNASLISSAFHYKFDEPLKILNEVFIFFSSFITNVRYTGLKDFSLDSDSIRSVSEYYFKNKKAFNFVKDIIVKSDLGISDVDIVEGVDENSKKYYFPMFEHRVGNKKFRLTIYDQSSGTKSLYVKLNHYWRALSLGSVLVLDEFDLNCHPFILPKLLELFESRETNPLDAQFIFTSHITEVLEKLSKYRTYLVNKENNECFCYRLDEIGGDILRHGRAIAPIYNEGKIGGVPKL</sequence>
<protein>
    <recommendedName>
        <fullName evidence="1">ATPase AAA-type core domain-containing protein</fullName>
    </recommendedName>
</protein>
<evidence type="ECO:0000313" key="2">
    <source>
        <dbReference type="EMBL" id="SFT39162.1"/>
    </source>
</evidence>
<evidence type="ECO:0000259" key="1">
    <source>
        <dbReference type="Pfam" id="PF13304"/>
    </source>
</evidence>
<dbReference type="Gene3D" id="3.40.50.300">
    <property type="entry name" value="P-loop containing nucleotide triphosphate hydrolases"/>
    <property type="match status" value="1"/>
</dbReference>
<dbReference type="EMBL" id="FPAU01000001">
    <property type="protein sequence ID" value="SFT39162.1"/>
    <property type="molecule type" value="Genomic_DNA"/>
</dbReference>
<organism evidence="2 3">
    <name type="scientific">Kosakonia arachidis</name>
    <dbReference type="NCBI Taxonomy" id="551989"/>
    <lineage>
        <taxon>Bacteria</taxon>
        <taxon>Pseudomonadati</taxon>
        <taxon>Pseudomonadota</taxon>
        <taxon>Gammaproteobacteria</taxon>
        <taxon>Enterobacterales</taxon>
        <taxon>Enterobacteriaceae</taxon>
        <taxon>Kosakonia</taxon>
    </lineage>
</organism>
<feature type="domain" description="ATPase AAA-type core" evidence="1">
    <location>
        <begin position="41"/>
        <end position="344"/>
    </location>
</feature>
<name>A0A1I6XM84_9ENTR</name>
<dbReference type="RefSeq" id="WP_090118289.1">
    <property type="nucleotide sequence ID" value="NZ_CP045300.1"/>
</dbReference>
<dbReference type="GO" id="GO:0016887">
    <property type="term" value="F:ATP hydrolysis activity"/>
    <property type="evidence" value="ECO:0007669"/>
    <property type="project" value="InterPro"/>
</dbReference>
<dbReference type="Proteomes" id="UP000199187">
    <property type="component" value="Unassembled WGS sequence"/>
</dbReference>
<accession>A0A1I6XM84</accession>